<sequence>MNTRTMGYIHDHIKKIFISNGSLSIINHSNPFFIQKTFDP</sequence>
<dbReference type="PATRIC" id="fig|1339316.3.peg.3045"/>
<evidence type="ECO:0000313" key="2">
    <source>
        <dbReference type="Proteomes" id="UP000020773"/>
    </source>
</evidence>
<proteinExistence type="predicted"/>
<protein>
    <submittedName>
        <fullName evidence="1">Uncharacterized protein</fullName>
    </submittedName>
</protein>
<name>A0A015U0C9_BACFG</name>
<accession>A0A015U0C9</accession>
<dbReference type="Proteomes" id="UP000020773">
    <property type="component" value="Unassembled WGS sequence"/>
</dbReference>
<organism evidence="1 2">
    <name type="scientific">Bacteroides fragilis str. 3998T(B)3</name>
    <dbReference type="NCBI Taxonomy" id="1339316"/>
    <lineage>
        <taxon>Bacteria</taxon>
        <taxon>Pseudomonadati</taxon>
        <taxon>Bacteroidota</taxon>
        <taxon>Bacteroidia</taxon>
        <taxon>Bacteroidales</taxon>
        <taxon>Bacteroidaceae</taxon>
        <taxon>Bacteroides</taxon>
    </lineage>
</organism>
<reference evidence="1 2" key="1">
    <citation type="submission" date="2014-02" db="EMBL/GenBank/DDBJ databases">
        <authorList>
            <person name="Sears C."/>
            <person name="Carroll K."/>
            <person name="Sack B.R."/>
            <person name="Qadri F."/>
            <person name="Myers L.L."/>
            <person name="Chung G.-T."/>
            <person name="Escheverria P."/>
            <person name="Fraser C.M."/>
            <person name="Sadzewicz L."/>
            <person name="Shefchek K.A."/>
            <person name="Tallon L."/>
            <person name="Das S.P."/>
            <person name="Daugherty S."/>
            <person name="Mongodin E.F."/>
        </authorList>
    </citation>
    <scope>NUCLEOTIDE SEQUENCE [LARGE SCALE GENOMIC DNA]</scope>
    <source>
        <strain evidence="2">3998T(B)3</strain>
    </source>
</reference>
<evidence type="ECO:0000313" key="1">
    <source>
        <dbReference type="EMBL" id="EXY90119.1"/>
    </source>
</evidence>
<dbReference type="EMBL" id="JGDB01000197">
    <property type="protein sequence ID" value="EXY90119.1"/>
    <property type="molecule type" value="Genomic_DNA"/>
</dbReference>
<dbReference type="AlphaFoldDB" id="A0A015U0C9"/>
<gene>
    <name evidence="1" type="ORF">M125_3204</name>
</gene>
<comment type="caution">
    <text evidence="1">The sequence shown here is derived from an EMBL/GenBank/DDBJ whole genome shotgun (WGS) entry which is preliminary data.</text>
</comment>